<dbReference type="InterPro" id="IPR011009">
    <property type="entry name" value="Kinase-like_dom_sf"/>
</dbReference>
<name>A0AB39BFA5_9MICO</name>
<dbReference type="InterPro" id="IPR049704">
    <property type="entry name" value="Aminotrans_3_PPA_site"/>
</dbReference>
<dbReference type="SUPFAM" id="SSF53383">
    <property type="entry name" value="PLP-dependent transferases"/>
    <property type="match status" value="1"/>
</dbReference>
<evidence type="ECO:0000256" key="1">
    <source>
        <dbReference type="ARBA" id="ARBA00008954"/>
    </source>
</evidence>
<evidence type="ECO:0000259" key="3">
    <source>
        <dbReference type="Pfam" id="PF01636"/>
    </source>
</evidence>
<dbReference type="InterPro" id="IPR015422">
    <property type="entry name" value="PyrdxlP-dep_Trfase_small"/>
</dbReference>
<dbReference type="Gene3D" id="3.90.1200.10">
    <property type="match status" value="1"/>
</dbReference>
<dbReference type="EMBL" id="CP162511">
    <property type="protein sequence ID" value="XDI04821.1"/>
    <property type="molecule type" value="Genomic_DNA"/>
</dbReference>
<dbReference type="RefSeq" id="WP_368497221.1">
    <property type="nucleotide sequence ID" value="NZ_CP162511.1"/>
</dbReference>
<proteinExistence type="inferred from homology"/>
<feature type="domain" description="Aminoglycoside phosphotransferase" evidence="3">
    <location>
        <begin position="47"/>
        <end position="268"/>
    </location>
</feature>
<dbReference type="CDD" id="cd00610">
    <property type="entry name" value="OAT_like"/>
    <property type="match status" value="1"/>
</dbReference>
<dbReference type="PANTHER" id="PTHR45688:SF13">
    <property type="entry name" value="ALANINE--GLYOXYLATE AMINOTRANSFERASE 2-LIKE"/>
    <property type="match status" value="1"/>
</dbReference>
<keyword evidence="4" id="KW-0032">Aminotransferase</keyword>
<dbReference type="SUPFAM" id="SSF56112">
    <property type="entry name" value="Protein kinase-like (PK-like)"/>
    <property type="match status" value="1"/>
</dbReference>
<organism evidence="4">
    <name type="scientific">Herbiconiux sp. A18JL235</name>
    <dbReference type="NCBI Taxonomy" id="3152363"/>
    <lineage>
        <taxon>Bacteria</taxon>
        <taxon>Bacillati</taxon>
        <taxon>Actinomycetota</taxon>
        <taxon>Actinomycetes</taxon>
        <taxon>Micrococcales</taxon>
        <taxon>Microbacteriaceae</taxon>
        <taxon>Herbiconiux</taxon>
    </lineage>
</organism>
<dbReference type="Pfam" id="PF00202">
    <property type="entry name" value="Aminotran_3"/>
    <property type="match status" value="1"/>
</dbReference>
<accession>A0AB39BFA5</accession>
<keyword evidence="4" id="KW-0808">Transferase</keyword>
<reference evidence="4" key="1">
    <citation type="submission" date="2024-05" db="EMBL/GenBank/DDBJ databases">
        <title>Herbiconiux sp. A18JL235.</title>
        <authorList>
            <person name="Zhang G."/>
        </authorList>
    </citation>
    <scope>NUCLEOTIDE SEQUENCE</scope>
    <source>
        <strain evidence="4">A18JL235</strain>
    </source>
</reference>
<gene>
    <name evidence="4" type="ORF">ABFY20_15975</name>
</gene>
<dbReference type="PROSITE" id="PS00600">
    <property type="entry name" value="AA_TRANSFER_CLASS_3"/>
    <property type="match status" value="1"/>
</dbReference>
<dbReference type="Gene3D" id="3.90.1150.10">
    <property type="entry name" value="Aspartate Aminotransferase, domain 1"/>
    <property type="match status" value="1"/>
</dbReference>
<dbReference type="PANTHER" id="PTHR45688">
    <property type="match status" value="1"/>
</dbReference>
<evidence type="ECO:0000313" key="4">
    <source>
        <dbReference type="EMBL" id="XDI04821.1"/>
    </source>
</evidence>
<protein>
    <submittedName>
        <fullName evidence="4">Aminotransferase</fullName>
    </submittedName>
</protein>
<evidence type="ECO:0000256" key="2">
    <source>
        <dbReference type="ARBA" id="ARBA00022898"/>
    </source>
</evidence>
<dbReference type="Gene3D" id="3.40.640.10">
    <property type="entry name" value="Type I PLP-dependent aspartate aminotransferase-like (Major domain)"/>
    <property type="match status" value="1"/>
</dbReference>
<dbReference type="GO" id="GO:0030170">
    <property type="term" value="F:pyridoxal phosphate binding"/>
    <property type="evidence" value="ECO:0007669"/>
    <property type="project" value="InterPro"/>
</dbReference>
<dbReference type="AlphaFoldDB" id="A0AB39BFA5"/>
<keyword evidence="2" id="KW-0663">Pyridoxal phosphate</keyword>
<dbReference type="InterPro" id="IPR002575">
    <property type="entry name" value="Aminoglycoside_PTrfase"/>
</dbReference>
<dbReference type="Pfam" id="PF01636">
    <property type="entry name" value="APH"/>
    <property type="match status" value="1"/>
</dbReference>
<sequence>MTPTDADFSRRSFAELLTPAPEVSEAAAAEIAERLFGVTGPVRSLGSQTDANLVVGEEGRRFLLKVANPSSLPAELEAQSLAAAHVGDALNARRAGVAVPRTVPAADGSLVQTVELGGRELHVRLLEFVEGTPLSGDRYLSPAVVGEFGGFAALAVLSLADFEHPGAHRDLEWDLRQARRLVDDLLPFVDDAALAERLRRATDEAWARVSGLDDALPRQVIHGDITDDNVVGATDAAGRLMPHGIIDFGDVVHSWAVAELAVSCSGVLHHHGAAPASVLPAVRAFHALRPLSPAEAEALWPLVVLRAATLVVSAHHAAATDPDNDYTRANAEHEHVIFDVATSEPLAVMTALVREACGFGAAASGAPAALPAPTHPLVPGLADAGLEMLDLGPLSERLAAGRFADEGVEAALAAEALREAEGIAAVVARFGERRLTRSFRESVTAHPCAAMGVELWFAEPRAVVAPWAGTLSRSHDGERMLLTVDGVGTAELEGLDAAASDGEVDGAVTAAGDVLGHAEHLRLRILRPGIDPAMVPWFVTAELAPGWETLVVDPTVLLRVDLPASAALGDRAETGPAHPSLLERRERSLAEVQEHYYAAPPEIERGWRHHLFDTEARPYLDMVNNVASVGHAHPRIASAVARQLNLLNTNSRFNYASIVDFSERLAGMLPDPLDTVFFVNSGTEAVDLALRISWAWTGRRDVVAVREAYHGWSDAADAVSTSVADNPQALSTRPSWVHALDAPNSYRGRYRGAGSAHLYAADAVAEIEALVAAGHAPATFIAEAFYGNAGGMPLPEGYLEAVYAAVRSAGGLCIADEVQVGYGRLGSHLWGFEQQGVVPDIVTVAKAMGNGHPLGAVITSRAVAEAYRSQGYFFSSAGGSPVSSVVGMTVLDIIRDEGLQENARVVGGYLKSRLEGLMPKHPLIGAVHGLGLYLGVELVRDRVTLEPATEETAALCERMRELGVIVQPTSDRQCVLKIKPPLTITRESADFFVDRLDEVLSTGW</sequence>
<dbReference type="InterPro" id="IPR015421">
    <property type="entry name" value="PyrdxlP-dep_Trfase_major"/>
</dbReference>
<dbReference type="InterPro" id="IPR005814">
    <property type="entry name" value="Aminotrans_3"/>
</dbReference>
<dbReference type="InterPro" id="IPR015424">
    <property type="entry name" value="PyrdxlP-dep_Trfase"/>
</dbReference>
<dbReference type="NCBIfam" id="NF004800">
    <property type="entry name" value="PRK06149.1"/>
    <property type="match status" value="1"/>
</dbReference>
<comment type="similarity">
    <text evidence="1">Belongs to the class-III pyridoxal-phosphate-dependent aminotransferase family.</text>
</comment>
<dbReference type="GO" id="GO:0008483">
    <property type="term" value="F:transaminase activity"/>
    <property type="evidence" value="ECO:0007669"/>
    <property type="project" value="UniProtKB-KW"/>
</dbReference>